<feature type="compositionally biased region" description="Polar residues" evidence="5">
    <location>
        <begin position="131"/>
        <end position="154"/>
    </location>
</feature>
<gene>
    <name evidence="8" type="ORF">TVAG_186550</name>
</gene>
<keyword evidence="1" id="KW-0805">Transcription regulation</keyword>
<dbReference type="GO" id="GO:0000981">
    <property type="term" value="F:DNA-binding transcription factor activity, RNA polymerase II-specific"/>
    <property type="evidence" value="ECO:0000318"/>
    <property type="project" value="GO_Central"/>
</dbReference>
<organism evidence="8 9">
    <name type="scientific">Trichomonas vaginalis (strain ATCC PRA-98 / G3)</name>
    <dbReference type="NCBI Taxonomy" id="412133"/>
    <lineage>
        <taxon>Eukaryota</taxon>
        <taxon>Metamonada</taxon>
        <taxon>Parabasalia</taxon>
        <taxon>Trichomonadida</taxon>
        <taxon>Trichomonadidae</taxon>
        <taxon>Trichomonas</taxon>
    </lineage>
</organism>
<dbReference type="InterPro" id="IPR001005">
    <property type="entry name" value="SANT/Myb"/>
</dbReference>
<dbReference type="GO" id="GO:0005634">
    <property type="term" value="C:nucleus"/>
    <property type="evidence" value="ECO:0000318"/>
    <property type="project" value="GO_Central"/>
</dbReference>
<dbReference type="InterPro" id="IPR017930">
    <property type="entry name" value="Myb_dom"/>
</dbReference>
<name>A2D8U8_TRIV3</name>
<feature type="domain" description="HTH myb-type" evidence="7">
    <location>
        <begin position="11"/>
        <end position="67"/>
    </location>
</feature>
<feature type="region of interest" description="Disordered" evidence="5">
    <location>
        <begin position="123"/>
        <end position="158"/>
    </location>
</feature>
<dbReference type="PANTHER" id="PTHR46621:SF1">
    <property type="entry name" value="SNRNA-ACTIVATING PROTEIN COMPLEX SUBUNIT 4"/>
    <property type="match status" value="1"/>
</dbReference>
<evidence type="ECO:0000256" key="3">
    <source>
        <dbReference type="ARBA" id="ARBA00023163"/>
    </source>
</evidence>
<keyword evidence="2 8" id="KW-0238">DNA-binding</keyword>
<dbReference type="SMART" id="SM00717">
    <property type="entry name" value="SANT"/>
    <property type="match status" value="2"/>
</dbReference>
<feature type="domain" description="HTH myb-type" evidence="7">
    <location>
        <begin position="68"/>
        <end position="118"/>
    </location>
</feature>
<reference evidence="8" key="2">
    <citation type="journal article" date="2007" name="Science">
        <title>Draft genome sequence of the sexually transmitted pathogen Trichomonas vaginalis.</title>
        <authorList>
            <person name="Carlton J.M."/>
            <person name="Hirt R.P."/>
            <person name="Silva J.C."/>
            <person name="Delcher A.L."/>
            <person name="Schatz M."/>
            <person name="Zhao Q."/>
            <person name="Wortman J.R."/>
            <person name="Bidwell S.L."/>
            <person name="Alsmark U.C.M."/>
            <person name="Besteiro S."/>
            <person name="Sicheritz-Ponten T."/>
            <person name="Noel C.J."/>
            <person name="Dacks J.B."/>
            <person name="Foster P.G."/>
            <person name="Simillion C."/>
            <person name="Van de Peer Y."/>
            <person name="Miranda-Saavedra D."/>
            <person name="Barton G.J."/>
            <person name="Westrop G.D."/>
            <person name="Mueller S."/>
            <person name="Dessi D."/>
            <person name="Fiori P.L."/>
            <person name="Ren Q."/>
            <person name="Paulsen I."/>
            <person name="Zhang H."/>
            <person name="Bastida-Corcuera F.D."/>
            <person name="Simoes-Barbosa A."/>
            <person name="Brown M.T."/>
            <person name="Hayes R.D."/>
            <person name="Mukherjee M."/>
            <person name="Okumura C.Y."/>
            <person name="Schneider R."/>
            <person name="Smith A.J."/>
            <person name="Vanacova S."/>
            <person name="Villalvazo M."/>
            <person name="Haas B.J."/>
            <person name="Pertea M."/>
            <person name="Feldblyum T.V."/>
            <person name="Utterback T.R."/>
            <person name="Shu C.L."/>
            <person name="Osoegawa K."/>
            <person name="de Jong P.J."/>
            <person name="Hrdy I."/>
            <person name="Horvathova L."/>
            <person name="Zubacova Z."/>
            <person name="Dolezal P."/>
            <person name="Malik S.B."/>
            <person name="Logsdon J.M. Jr."/>
            <person name="Henze K."/>
            <person name="Gupta A."/>
            <person name="Wang C.C."/>
            <person name="Dunne R.L."/>
            <person name="Upcroft J.A."/>
            <person name="Upcroft P."/>
            <person name="White O."/>
            <person name="Salzberg S.L."/>
            <person name="Tang P."/>
            <person name="Chiu C.-H."/>
            <person name="Lee Y.-S."/>
            <person name="Embley T.M."/>
            <person name="Coombs G.H."/>
            <person name="Mottram J.C."/>
            <person name="Tachezy J."/>
            <person name="Fraser-Liggett C.M."/>
            <person name="Johnson P.J."/>
        </authorList>
    </citation>
    <scope>NUCLEOTIDE SEQUENCE [LARGE SCALE GENOMIC DNA]</scope>
    <source>
        <strain evidence="8">G3</strain>
    </source>
</reference>
<reference evidence="8" key="1">
    <citation type="submission" date="2006-10" db="EMBL/GenBank/DDBJ databases">
        <authorList>
            <person name="Amadeo P."/>
            <person name="Zhao Q."/>
            <person name="Wortman J."/>
            <person name="Fraser-Liggett C."/>
            <person name="Carlton J."/>
        </authorList>
    </citation>
    <scope>NUCLEOTIDE SEQUENCE</scope>
    <source>
        <strain evidence="8">G3</strain>
    </source>
</reference>
<protein>
    <submittedName>
        <fullName evidence="8">Myb-like DNA-binding domain containing protein</fullName>
    </submittedName>
</protein>
<dbReference type="InParanoid" id="A2D8U8"/>
<sequence length="179" mass="20629">MTPVAIQHEYKPKCRKVKFSDEEDRQILALVNAAGDNLNWELISFALGNRTARQCKDRYHAYLQPGLNKSEWTEQEDQQLIDMVAQFGQKWKFIATSFKGRPEVSLKNRYRLLQRRSAKLQRALQPGASPEVSQQSQQEGGMNQLSSPETQASVQIDDEENPFDFSFVDSYGFDDVFNF</sequence>
<dbReference type="InterPro" id="IPR009057">
    <property type="entry name" value="Homeodomain-like_sf"/>
</dbReference>
<dbReference type="AlphaFoldDB" id="A2D8U8"/>
<evidence type="ECO:0000256" key="1">
    <source>
        <dbReference type="ARBA" id="ARBA00023015"/>
    </source>
</evidence>
<dbReference type="Gene3D" id="1.10.10.60">
    <property type="entry name" value="Homeodomain-like"/>
    <property type="match status" value="2"/>
</dbReference>
<feature type="domain" description="Myb-like" evidence="6">
    <location>
        <begin position="64"/>
        <end position="114"/>
    </location>
</feature>
<dbReference type="OrthoDB" id="39591at2759"/>
<dbReference type="eggNOG" id="KOG0048">
    <property type="taxonomic scope" value="Eukaryota"/>
</dbReference>
<dbReference type="KEGG" id="tva:5468909"/>
<evidence type="ECO:0000313" key="9">
    <source>
        <dbReference type="Proteomes" id="UP000001542"/>
    </source>
</evidence>
<dbReference type="Pfam" id="PF13921">
    <property type="entry name" value="Myb_DNA-bind_6"/>
    <property type="match status" value="1"/>
</dbReference>
<dbReference type="Proteomes" id="UP000001542">
    <property type="component" value="Unassembled WGS sequence"/>
</dbReference>
<dbReference type="PROSITE" id="PS50090">
    <property type="entry name" value="MYB_LIKE"/>
    <property type="match status" value="2"/>
</dbReference>
<dbReference type="PANTHER" id="PTHR46621">
    <property type="entry name" value="SNRNA-ACTIVATING PROTEIN COMPLEX SUBUNIT 4"/>
    <property type="match status" value="1"/>
</dbReference>
<dbReference type="GO" id="GO:0000978">
    <property type="term" value="F:RNA polymerase II cis-regulatory region sequence-specific DNA binding"/>
    <property type="evidence" value="ECO:0000318"/>
    <property type="project" value="GO_Central"/>
</dbReference>
<dbReference type="GO" id="GO:0006355">
    <property type="term" value="P:regulation of DNA-templated transcription"/>
    <property type="evidence" value="ECO:0000318"/>
    <property type="project" value="GO_Central"/>
</dbReference>
<dbReference type="SMR" id="A2D8U8"/>
<evidence type="ECO:0000313" key="8">
    <source>
        <dbReference type="EMBL" id="EAY23347.1"/>
    </source>
</evidence>
<keyword evidence="3" id="KW-0804">Transcription</keyword>
<accession>A2D8U8</accession>
<dbReference type="RefSeq" id="XP_001584333.1">
    <property type="nucleotide sequence ID" value="XM_001584283.1"/>
</dbReference>
<proteinExistence type="predicted"/>
<evidence type="ECO:0000256" key="5">
    <source>
        <dbReference type="SAM" id="MobiDB-lite"/>
    </source>
</evidence>
<keyword evidence="4" id="KW-0539">Nucleus</keyword>
<dbReference type="PROSITE" id="PS51294">
    <property type="entry name" value="HTH_MYB"/>
    <property type="match status" value="2"/>
</dbReference>
<evidence type="ECO:0000256" key="4">
    <source>
        <dbReference type="ARBA" id="ARBA00023242"/>
    </source>
</evidence>
<dbReference type="EMBL" id="DS113179">
    <property type="protein sequence ID" value="EAY23347.1"/>
    <property type="molecule type" value="Genomic_DNA"/>
</dbReference>
<dbReference type="SUPFAM" id="SSF46689">
    <property type="entry name" value="Homeodomain-like"/>
    <property type="match status" value="2"/>
</dbReference>
<dbReference type="VEuPathDB" id="TrichDB:TVAG_186550"/>
<evidence type="ECO:0000256" key="2">
    <source>
        <dbReference type="ARBA" id="ARBA00023125"/>
    </source>
</evidence>
<dbReference type="CDD" id="cd00167">
    <property type="entry name" value="SANT"/>
    <property type="match status" value="2"/>
</dbReference>
<keyword evidence="9" id="KW-1185">Reference proteome</keyword>
<feature type="domain" description="Myb-like" evidence="6">
    <location>
        <begin position="11"/>
        <end position="63"/>
    </location>
</feature>
<dbReference type="VEuPathDB" id="TrichDB:TVAGG3_0388230"/>
<dbReference type="InterPro" id="IPR051575">
    <property type="entry name" value="Myb-like_DNA-bd"/>
</dbReference>
<evidence type="ECO:0000259" key="7">
    <source>
        <dbReference type="PROSITE" id="PS51294"/>
    </source>
</evidence>
<evidence type="ECO:0000259" key="6">
    <source>
        <dbReference type="PROSITE" id="PS50090"/>
    </source>
</evidence>